<name>A0A8J8CL95_9CYAN</name>
<evidence type="ECO:0000256" key="13">
    <source>
        <dbReference type="ARBA" id="ARBA00025634"/>
    </source>
</evidence>
<dbReference type="RefSeq" id="WP_162421276.1">
    <property type="nucleotide sequence ID" value="NZ_WVIE01000001.1"/>
</dbReference>
<evidence type="ECO:0000313" key="18">
    <source>
        <dbReference type="EMBL" id="NDJ15872.1"/>
    </source>
</evidence>
<evidence type="ECO:0000259" key="16">
    <source>
        <dbReference type="Pfam" id="PF00425"/>
    </source>
</evidence>
<dbReference type="Pfam" id="PF04715">
    <property type="entry name" value="Anth_synt_I_N"/>
    <property type="match status" value="1"/>
</dbReference>
<evidence type="ECO:0000256" key="5">
    <source>
        <dbReference type="ARBA" id="ARBA00012266"/>
    </source>
</evidence>
<sequence length="510" mass="56723">MIFPTVSQFKELAKQGNFVPLYQEWVADLDTPVSAWYRVCAGQPYSFLLESVEGGETIGRYSFLGCDPLWVLEARGDRTTQTQRDGQQQIYEGNPFDALSHCLEPFHPVKLPQLPPGIGGLFGFWGYELIQWIEPRVPTYPTTETDLPDGVWMQVDNLLIFDQVKRKIWAIAYADLRDPAVDLEAAYGQACDRVSQLVTKLQSPLSDHARLLPWKAPTPETTALAWTSNTTKQQFCAHVENAKDHIRAGDVFQVVVSQQLSAPYSGEPFGLYRSLRLVNPSPYMAYFHFGDWQIIGSSPEVMVKAELASDPTQPKVATVRPIAGTRRRGKTHAEDLALEQDLLADPKEVAEHVMLIDLGRNDLGRVCLNGSVRVDELMVVERYSHVMHIVSNVVGQLSPSKTAWDLLKACFPAGTVSGAPKIRAMEIIHDLEPCRRGVYSGVYGYYDFEGQLNSAIAIRTMTVRPLGNGQHVVSVQAGAGLVADSVPETEYEETLNKARGVLEAIRSLTY</sequence>
<comment type="cofactor">
    <cofactor evidence="1 15">
        <name>Mg(2+)</name>
        <dbReference type="ChEBI" id="CHEBI:18420"/>
    </cofactor>
</comment>
<evidence type="ECO:0000256" key="12">
    <source>
        <dbReference type="ARBA" id="ARBA00023239"/>
    </source>
</evidence>
<dbReference type="SUPFAM" id="SSF56322">
    <property type="entry name" value="ADC synthase"/>
    <property type="match status" value="1"/>
</dbReference>
<dbReference type="NCBIfam" id="TIGR00564">
    <property type="entry name" value="trpE_most"/>
    <property type="match status" value="1"/>
</dbReference>
<evidence type="ECO:0000256" key="9">
    <source>
        <dbReference type="ARBA" id="ARBA00022822"/>
    </source>
</evidence>
<reference evidence="18" key="1">
    <citation type="submission" date="2019-12" db="EMBL/GenBank/DDBJ databases">
        <title>High-Quality draft genome sequences of three cyanobacteria isolated from the limestone walls of the Old Cathedral of Coimbra.</title>
        <authorList>
            <person name="Tiago I."/>
            <person name="Soares F."/>
            <person name="Portugal A."/>
        </authorList>
    </citation>
    <scope>NUCLEOTIDE SEQUENCE</scope>
    <source>
        <strain evidence="18">A</strain>
    </source>
</reference>
<comment type="catalytic activity">
    <reaction evidence="14 15">
        <text>chorismate + L-glutamine = anthranilate + pyruvate + L-glutamate + H(+)</text>
        <dbReference type="Rhea" id="RHEA:21732"/>
        <dbReference type="ChEBI" id="CHEBI:15361"/>
        <dbReference type="ChEBI" id="CHEBI:15378"/>
        <dbReference type="ChEBI" id="CHEBI:16567"/>
        <dbReference type="ChEBI" id="CHEBI:29748"/>
        <dbReference type="ChEBI" id="CHEBI:29985"/>
        <dbReference type="ChEBI" id="CHEBI:58359"/>
        <dbReference type="EC" id="4.1.3.27"/>
    </reaction>
</comment>
<organism evidence="18 19">
    <name type="scientific">Myxacorys almedinensis A</name>
    <dbReference type="NCBI Taxonomy" id="2690445"/>
    <lineage>
        <taxon>Bacteria</taxon>
        <taxon>Bacillati</taxon>
        <taxon>Cyanobacteriota</taxon>
        <taxon>Cyanophyceae</taxon>
        <taxon>Leptolyngbyales</taxon>
        <taxon>Leptolyngbyaceae</taxon>
        <taxon>Myxacorys</taxon>
        <taxon>Myxacorys almedinensis</taxon>
    </lineage>
</organism>
<evidence type="ECO:0000256" key="11">
    <source>
        <dbReference type="ARBA" id="ARBA00023141"/>
    </source>
</evidence>
<evidence type="ECO:0000259" key="17">
    <source>
        <dbReference type="Pfam" id="PF04715"/>
    </source>
</evidence>
<dbReference type="PANTHER" id="PTHR11236:SF48">
    <property type="entry name" value="ISOCHORISMATE SYNTHASE MENF"/>
    <property type="match status" value="1"/>
</dbReference>
<feature type="domain" description="Anthranilate synthase component I N-terminal" evidence="17">
    <location>
        <begin position="28"/>
        <end position="168"/>
    </location>
</feature>
<evidence type="ECO:0000256" key="7">
    <source>
        <dbReference type="ARBA" id="ARBA00022605"/>
    </source>
</evidence>
<dbReference type="InterPro" id="IPR019999">
    <property type="entry name" value="Anth_synth_I-like"/>
</dbReference>
<protein>
    <recommendedName>
        <fullName evidence="6 15">Anthranilate synthase component 1</fullName>
        <ecNumber evidence="5 15">4.1.3.27</ecNumber>
    </recommendedName>
</protein>
<evidence type="ECO:0000256" key="14">
    <source>
        <dbReference type="ARBA" id="ARBA00047683"/>
    </source>
</evidence>
<dbReference type="InterPro" id="IPR005256">
    <property type="entry name" value="Anth_synth_I_PabB"/>
</dbReference>
<dbReference type="UniPathway" id="UPA00035">
    <property type="reaction ID" value="UER00040"/>
</dbReference>
<dbReference type="InterPro" id="IPR005801">
    <property type="entry name" value="ADC_synthase"/>
</dbReference>
<keyword evidence="19" id="KW-1185">Reference proteome</keyword>
<keyword evidence="9 15" id="KW-0822">Tryptophan biosynthesis</keyword>
<evidence type="ECO:0000256" key="8">
    <source>
        <dbReference type="ARBA" id="ARBA00022723"/>
    </source>
</evidence>
<dbReference type="Pfam" id="PF00425">
    <property type="entry name" value="Chorismate_bind"/>
    <property type="match status" value="1"/>
</dbReference>
<dbReference type="Gene3D" id="3.60.120.10">
    <property type="entry name" value="Anthranilate synthase"/>
    <property type="match status" value="1"/>
</dbReference>
<comment type="caution">
    <text evidence="18">The sequence shown here is derived from an EMBL/GenBank/DDBJ whole genome shotgun (WGS) entry which is preliminary data.</text>
</comment>
<evidence type="ECO:0000256" key="15">
    <source>
        <dbReference type="RuleBase" id="RU364045"/>
    </source>
</evidence>
<dbReference type="GO" id="GO:0046872">
    <property type="term" value="F:metal ion binding"/>
    <property type="evidence" value="ECO:0007669"/>
    <property type="project" value="UniProtKB-KW"/>
</dbReference>
<dbReference type="Proteomes" id="UP000646053">
    <property type="component" value="Unassembled WGS sequence"/>
</dbReference>
<keyword evidence="8 15" id="KW-0479">Metal-binding</keyword>
<dbReference type="EC" id="4.1.3.27" evidence="5 15"/>
<dbReference type="InterPro" id="IPR006805">
    <property type="entry name" value="Anth_synth_I_N"/>
</dbReference>
<comment type="similarity">
    <text evidence="3 15">Belongs to the anthranilate synthase component I family.</text>
</comment>
<evidence type="ECO:0000256" key="10">
    <source>
        <dbReference type="ARBA" id="ARBA00022842"/>
    </source>
</evidence>
<dbReference type="EMBL" id="WVIE01000001">
    <property type="protein sequence ID" value="NDJ15872.1"/>
    <property type="molecule type" value="Genomic_DNA"/>
</dbReference>
<comment type="pathway">
    <text evidence="2 15">Amino-acid biosynthesis; L-tryptophan biosynthesis; L-tryptophan from chorismate: step 1/5.</text>
</comment>
<dbReference type="InterPro" id="IPR015890">
    <property type="entry name" value="Chorismate_C"/>
</dbReference>
<dbReference type="GO" id="GO:0000162">
    <property type="term" value="P:L-tryptophan biosynthetic process"/>
    <property type="evidence" value="ECO:0007669"/>
    <property type="project" value="UniProtKB-UniPathway"/>
</dbReference>
<evidence type="ECO:0000256" key="2">
    <source>
        <dbReference type="ARBA" id="ARBA00004873"/>
    </source>
</evidence>
<comment type="function">
    <text evidence="13 15">Part of a heterotetrameric complex that catalyzes the two-step biosynthesis of anthranilate, an intermediate in the biosynthesis of L-tryptophan. In the first step, the glutamine-binding beta subunit (TrpG) of anthranilate synthase (AS) provides the glutamine amidotransferase activity which generates ammonia as a substrate that, along with chorismate, is used in the second step, catalyzed by the large alpha subunit of AS (TrpE) to produce anthranilate. In the absence of TrpG, TrpE can synthesize anthranilate directly from chorismate and high concentrations of ammonia.</text>
</comment>
<proteinExistence type="inferred from homology"/>
<dbReference type="AlphaFoldDB" id="A0A8J8CL95"/>
<evidence type="ECO:0000256" key="6">
    <source>
        <dbReference type="ARBA" id="ARBA00020653"/>
    </source>
</evidence>
<dbReference type="PANTHER" id="PTHR11236">
    <property type="entry name" value="AMINOBENZOATE/ANTHRANILATE SYNTHASE"/>
    <property type="match status" value="1"/>
</dbReference>
<keyword evidence="7 15" id="KW-0028">Amino-acid biosynthesis</keyword>
<evidence type="ECO:0000313" key="19">
    <source>
        <dbReference type="Proteomes" id="UP000646053"/>
    </source>
</evidence>
<feature type="domain" description="Chorismate-utilising enzyme C-terminal" evidence="16">
    <location>
        <begin position="232"/>
        <end position="497"/>
    </location>
</feature>
<keyword evidence="10 15" id="KW-0460">Magnesium</keyword>
<gene>
    <name evidence="15 18" type="primary">trpE</name>
    <name evidence="18" type="ORF">GS601_00975</name>
</gene>
<keyword evidence="11 15" id="KW-0057">Aromatic amino acid biosynthesis</keyword>
<keyword evidence="12 15" id="KW-0456">Lyase</keyword>
<dbReference type="PRINTS" id="PR00095">
    <property type="entry name" value="ANTSNTHASEI"/>
</dbReference>
<accession>A0A8J8CL95</accession>
<evidence type="ECO:0000256" key="4">
    <source>
        <dbReference type="ARBA" id="ARBA00011575"/>
    </source>
</evidence>
<evidence type="ECO:0000256" key="3">
    <source>
        <dbReference type="ARBA" id="ARBA00009562"/>
    </source>
</evidence>
<evidence type="ECO:0000256" key="1">
    <source>
        <dbReference type="ARBA" id="ARBA00001946"/>
    </source>
</evidence>
<comment type="subunit">
    <text evidence="4 15">Heterotetramer consisting of two non-identical subunits: a beta subunit (TrpG) and a large alpha subunit (TrpE).</text>
</comment>
<dbReference type="GO" id="GO:0004049">
    <property type="term" value="F:anthranilate synthase activity"/>
    <property type="evidence" value="ECO:0007669"/>
    <property type="project" value="UniProtKB-EC"/>
</dbReference>